<gene>
    <name evidence="6" type="primary">tilS</name>
    <name evidence="8" type="ORF">SAMIE_1002190</name>
</gene>
<comment type="similarity">
    <text evidence="6">Belongs to the tRNA(Ile)-lysidine synthase family.</text>
</comment>
<dbReference type="InterPro" id="IPR012094">
    <property type="entry name" value="tRNA_Ile_lys_synt"/>
</dbReference>
<organism evidence="8 9">
    <name type="scientific">Sphingobium amiense</name>
    <dbReference type="NCBI Taxonomy" id="135719"/>
    <lineage>
        <taxon>Bacteria</taxon>
        <taxon>Pseudomonadati</taxon>
        <taxon>Pseudomonadota</taxon>
        <taxon>Alphaproteobacteria</taxon>
        <taxon>Sphingomonadales</taxon>
        <taxon>Sphingomonadaceae</taxon>
        <taxon>Sphingobium</taxon>
    </lineage>
</organism>
<comment type="catalytic activity">
    <reaction evidence="5 6">
        <text>cytidine(34) in tRNA(Ile2) + L-lysine + ATP = lysidine(34) in tRNA(Ile2) + AMP + diphosphate + H(+)</text>
        <dbReference type="Rhea" id="RHEA:43744"/>
        <dbReference type="Rhea" id="RHEA-COMP:10625"/>
        <dbReference type="Rhea" id="RHEA-COMP:10670"/>
        <dbReference type="ChEBI" id="CHEBI:15378"/>
        <dbReference type="ChEBI" id="CHEBI:30616"/>
        <dbReference type="ChEBI" id="CHEBI:32551"/>
        <dbReference type="ChEBI" id="CHEBI:33019"/>
        <dbReference type="ChEBI" id="CHEBI:82748"/>
        <dbReference type="ChEBI" id="CHEBI:83665"/>
        <dbReference type="ChEBI" id="CHEBI:456215"/>
        <dbReference type="EC" id="6.3.4.19"/>
    </reaction>
</comment>
<dbReference type="Gene3D" id="3.40.50.620">
    <property type="entry name" value="HUPs"/>
    <property type="match status" value="1"/>
</dbReference>
<evidence type="ECO:0000256" key="5">
    <source>
        <dbReference type="ARBA" id="ARBA00048539"/>
    </source>
</evidence>
<dbReference type="CDD" id="cd01992">
    <property type="entry name" value="TilS_N"/>
    <property type="match status" value="1"/>
</dbReference>
<dbReference type="InterPro" id="IPR011063">
    <property type="entry name" value="TilS/TtcA_N"/>
</dbReference>
<comment type="subcellular location">
    <subcellularLocation>
        <location evidence="6">Cytoplasm</location>
    </subcellularLocation>
</comment>
<dbReference type="GO" id="GO:0006400">
    <property type="term" value="P:tRNA modification"/>
    <property type="evidence" value="ECO:0007669"/>
    <property type="project" value="UniProtKB-UniRule"/>
</dbReference>
<comment type="domain">
    <text evidence="6">The N-terminal region contains the highly conserved SGGXDS motif, predicted to be a P-loop motif involved in ATP binding.</text>
</comment>
<dbReference type="PANTHER" id="PTHR43033">
    <property type="entry name" value="TRNA(ILE)-LYSIDINE SYNTHASE-RELATED"/>
    <property type="match status" value="1"/>
</dbReference>
<evidence type="ECO:0000313" key="8">
    <source>
        <dbReference type="EMBL" id="BBD96718.1"/>
    </source>
</evidence>
<reference evidence="8 9" key="1">
    <citation type="submission" date="2018-05" db="EMBL/GenBank/DDBJ databases">
        <title>Complete Genome Sequence of the Nonylphenol-Degrading Bacterium Sphingobium amiense DSM 16289T.</title>
        <authorList>
            <person name="Ootsuka M."/>
            <person name="Nishizawa T."/>
            <person name="Ohta H."/>
        </authorList>
    </citation>
    <scope>NUCLEOTIDE SEQUENCE [LARGE SCALE GENOMIC DNA]</scope>
    <source>
        <strain evidence="8 9">DSM 16289</strain>
    </source>
</reference>
<dbReference type="HAMAP" id="MF_01161">
    <property type="entry name" value="tRNA_Ile_lys_synt"/>
    <property type="match status" value="1"/>
</dbReference>
<dbReference type="InterPro" id="IPR012795">
    <property type="entry name" value="tRNA_Ile_lys_synt_N"/>
</dbReference>
<evidence type="ECO:0000256" key="6">
    <source>
        <dbReference type="HAMAP-Rule" id="MF_01161"/>
    </source>
</evidence>
<dbReference type="NCBIfam" id="TIGR02432">
    <property type="entry name" value="lysidine_TilS_N"/>
    <property type="match status" value="1"/>
</dbReference>
<keyword evidence="1 6" id="KW-0436">Ligase</keyword>
<accession>A0A494W0L5</accession>
<feature type="binding site" evidence="6">
    <location>
        <begin position="54"/>
        <end position="59"/>
    </location>
    <ligand>
        <name>ATP</name>
        <dbReference type="ChEBI" id="CHEBI:30616"/>
    </ligand>
</feature>
<proteinExistence type="inferred from homology"/>
<dbReference type="GO" id="GO:0005737">
    <property type="term" value="C:cytoplasm"/>
    <property type="evidence" value="ECO:0007669"/>
    <property type="project" value="UniProtKB-SubCell"/>
</dbReference>
<dbReference type="EC" id="6.3.4.19" evidence="6"/>
<dbReference type="SUPFAM" id="SSF52402">
    <property type="entry name" value="Adenine nucleotide alpha hydrolases-like"/>
    <property type="match status" value="1"/>
</dbReference>
<evidence type="ECO:0000256" key="2">
    <source>
        <dbReference type="ARBA" id="ARBA00022694"/>
    </source>
</evidence>
<keyword evidence="3 6" id="KW-0547">Nucleotide-binding</keyword>
<evidence type="ECO:0000313" key="9">
    <source>
        <dbReference type="Proteomes" id="UP000279959"/>
    </source>
</evidence>
<evidence type="ECO:0000259" key="7">
    <source>
        <dbReference type="Pfam" id="PF01171"/>
    </source>
</evidence>
<dbReference type="GO" id="GO:0005524">
    <property type="term" value="F:ATP binding"/>
    <property type="evidence" value="ECO:0007669"/>
    <property type="project" value="UniProtKB-UniRule"/>
</dbReference>
<dbReference type="GO" id="GO:0032267">
    <property type="term" value="F:tRNA(Ile)-lysidine synthase activity"/>
    <property type="evidence" value="ECO:0007669"/>
    <property type="project" value="UniProtKB-EC"/>
</dbReference>
<keyword evidence="9" id="KW-1185">Reference proteome</keyword>
<evidence type="ECO:0000256" key="3">
    <source>
        <dbReference type="ARBA" id="ARBA00022741"/>
    </source>
</evidence>
<dbReference type="EMBL" id="AP018664">
    <property type="protein sequence ID" value="BBD96718.1"/>
    <property type="molecule type" value="Genomic_DNA"/>
</dbReference>
<dbReference type="InterPro" id="IPR014729">
    <property type="entry name" value="Rossmann-like_a/b/a_fold"/>
</dbReference>
<keyword evidence="6" id="KW-0963">Cytoplasm</keyword>
<sequence length="335" mass="35922">MRTEGMDFAARLWKRCGMTPDRPDDAETLRADFRGETLRLTGDDPAARYGVAVSGGPDSMALLALAASAFAGRVEAVTVDHGLRPESAGEAAMVARWCGQAGVPHVTLTPDAPVAGNVQAWARTMRYRLIEGWRAARGIDWIMTAHHADDQAETLLMRLNRGSGVAGLAGVRARSGRVVRPLLGQRKAALLAFARAQGLPFVDDPSNRDPRFDRAAMRQALEGADWIDAPALARSAAALAEAEAAIGWSVAALAQAHVRAEDGGWALDRSDLPREYLRRLVLHMLALAEPEGAPPRGEALDHALAQARAGGQASLGRWLLKGGAIWRLRPAPPRR</sequence>
<dbReference type="Proteomes" id="UP000279959">
    <property type="component" value="Chromosome"/>
</dbReference>
<protein>
    <recommendedName>
        <fullName evidence="6">tRNA(Ile)-lysidine synthase</fullName>
        <ecNumber evidence="6">6.3.4.19</ecNumber>
    </recommendedName>
    <alternativeName>
        <fullName evidence="6">tRNA(Ile)-2-lysyl-cytidine synthase</fullName>
    </alternativeName>
    <alternativeName>
        <fullName evidence="6">tRNA(Ile)-lysidine synthetase</fullName>
    </alternativeName>
</protein>
<dbReference type="Pfam" id="PF01171">
    <property type="entry name" value="ATP_bind_3"/>
    <property type="match status" value="1"/>
</dbReference>
<evidence type="ECO:0000256" key="1">
    <source>
        <dbReference type="ARBA" id="ARBA00022598"/>
    </source>
</evidence>
<evidence type="ECO:0000256" key="4">
    <source>
        <dbReference type="ARBA" id="ARBA00022840"/>
    </source>
</evidence>
<dbReference type="KEGG" id="sami:SAMIE_1002190"/>
<keyword evidence="2 6" id="KW-0819">tRNA processing</keyword>
<dbReference type="PANTHER" id="PTHR43033:SF1">
    <property type="entry name" value="TRNA(ILE)-LYSIDINE SYNTHASE-RELATED"/>
    <property type="match status" value="1"/>
</dbReference>
<comment type="function">
    <text evidence="6">Ligates lysine onto the cytidine present at position 34 of the AUA codon-specific tRNA(Ile) that contains the anticodon CAU, in an ATP-dependent manner. Cytidine is converted to lysidine, thus changing the amino acid specificity of the tRNA from methionine to isoleucine.</text>
</comment>
<dbReference type="AlphaFoldDB" id="A0A494W0L5"/>
<keyword evidence="4 6" id="KW-0067">ATP-binding</keyword>
<name>A0A494W0L5_9SPHN</name>
<feature type="domain" description="tRNA(Ile)-lysidine/2-thiocytidine synthase N-terminal" evidence="7">
    <location>
        <begin position="49"/>
        <end position="219"/>
    </location>
</feature>